<dbReference type="AlphaFoldDB" id="M1AP62"/>
<sequence>MYPRVIHMYLEYIDCLAYLSPISLISPAVSVFQNVSGIKYACSLSPLTISLASLLLQVACMCILQCIR</sequence>
<dbReference type="EnsemblPlants" id="PGSC0003DMT400027092">
    <property type="protein sequence ID" value="PGSC0003DMT400027092"/>
    <property type="gene ID" value="PGSC0003DMG400010451"/>
</dbReference>
<protein>
    <submittedName>
        <fullName evidence="1">Uncharacterized protein</fullName>
    </submittedName>
</protein>
<proteinExistence type="predicted"/>
<dbReference type="HOGENOM" id="CLU_2798934_0_0_1"/>
<name>M1AP62_SOLTU</name>
<dbReference type="Proteomes" id="UP000011115">
    <property type="component" value="Unassembled WGS sequence"/>
</dbReference>
<dbReference type="Gramene" id="PGSC0003DMT400027092">
    <property type="protein sequence ID" value="PGSC0003DMT400027092"/>
    <property type="gene ID" value="PGSC0003DMG400010451"/>
</dbReference>
<dbReference type="PaxDb" id="4113-PGSC0003DMT400027092"/>
<organism evidence="1 2">
    <name type="scientific">Solanum tuberosum</name>
    <name type="common">Potato</name>
    <dbReference type="NCBI Taxonomy" id="4113"/>
    <lineage>
        <taxon>Eukaryota</taxon>
        <taxon>Viridiplantae</taxon>
        <taxon>Streptophyta</taxon>
        <taxon>Embryophyta</taxon>
        <taxon>Tracheophyta</taxon>
        <taxon>Spermatophyta</taxon>
        <taxon>Magnoliopsida</taxon>
        <taxon>eudicotyledons</taxon>
        <taxon>Gunneridae</taxon>
        <taxon>Pentapetalae</taxon>
        <taxon>asterids</taxon>
        <taxon>lamiids</taxon>
        <taxon>Solanales</taxon>
        <taxon>Solanaceae</taxon>
        <taxon>Solanoideae</taxon>
        <taxon>Solaneae</taxon>
        <taxon>Solanum</taxon>
    </lineage>
</organism>
<keyword evidence="2" id="KW-1185">Reference proteome</keyword>
<reference evidence="2" key="1">
    <citation type="journal article" date="2011" name="Nature">
        <title>Genome sequence and analysis of the tuber crop potato.</title>
        <authorList>
            <consortium name="The Potato Genome Sequencing Consortium"/>
        </authorList>
    </citation>
    <scope>NUCLEOTIDE SEQUENCE [LARGE SCALE GENOMIC DNA]</scope>
    <source>
        <strain evidence="2">cv. DM1-3 516 R44</strain>
    </source>
</reference>
<dbReference type="InParanoid" id="M1AP62"/>
<accession>M1AP62</accession>
<evidence type="ECO:0000313" key="2">
    <source>
        <dbReference type="Proteomes" id="UP000011115"/>
    </source>
</evidence>
<reference evidence="1" key="2">
    <citation type="submission" date="2015-06" db="UniProtKB">
        <authorList>
            <consortium name="EnsemblPlants"/>
        </authorList>
    </citation>
    <scope>IDENTIFICATION</scope>
    <source>
        <strain evidence="1">DM1-3 516 R44</strain>
    </source>
</reference>
<evidence type="ECO:0000313" key="1">
    <source>
        <dbReference type="EnsemblPlants" id="PGSC0003DMT400027092"/>
    </source>
</evidence>